<dbReference type="Proteomes" id="UP001056778">
    <property type="component" value="Chromosome 1"/>
</dbReference>
<reference evidence="1" key="1">
    <citation type="submission" date="2022-04" db="EMBL/GenBank/DDBJ databases">
        <title>Chromosome-scale genome assembly of Holotrichia oblita Faldermann.</title>
        <authorList>
            <person name="Rongchong L."/>
        </authorList>
    </citation>
    <scope>NUCLEOTIDE SEQUENCE</scope>
    <source>
        <strain evidence="1">81SQS9</strain>
    </source>
</reference>
<accession>A0ACB9TYB3</accession>
<name>A0ACB9TYB3_HOLOL</name>
<proteinExistence type="predicted"/>
<evidence type="ECO:0000313" key="1">
    <source>
        <dbReference type="EMBL" id="KAI4471968.1"/>
    </source>
</evidence>
<sequence length="435" mass="50789">MSNKANLTCRTCLKINKSGLGIFNHYEREKLLSEILIECTSVKVEKQDELPQYMCNNCVEKLVSAWDFKVMVIDSAMKFRYNLETRSDLEVISVKEEIAGKYEESDLLGIDVRDCDTSEAMVVERNGDDNESETNETDENPIMTSSEMYINLEIQSSDDGYIFNEKGVPLTKDGRKLTGRERENVPIYCKHCNRSFRWKYYKVHLKLHQGDRPFKCDQCDSAFVQAHQLRNHLRVHTDEAPFSCDICGKTFKQSQNVYLHKAKHTDDRPHKCEICDKRFKQVHVLKQHLRQHDKDKWYMCELCGKSFTNTASFSAHKNTHTTGKTYPCPICDKQFPSPTHMKRHKRVTHSDKKPYVCNYCGRRFKEPSPLKRHILIHTGEKPYSCNICAKAFRQRECLTAHMRSHTGETPYVCEQCPAKFKFLHLLKKHKTVHDT</sequence>
<gene>
    <name evidence="1" type="ORF">MML48_1g00792</name>
</gene>
<dbReference type="EMBL" id="CM043015">
    <property type="protein sequence ID" value="KAI4471968.1"/>
    <property type="molecule type" value="Genomic_DNA"/>
</dbReference>
<comment type="caution">
    <text evidence="1">The sequence shown here is derived from an EMBL/GenBank/DDBJ whole genome shotgun (WGS) entry which is preliminary data.</text>
</comment>
<keyword evidence="2" id="KW-1185">Reference proteome</keyword>
<protein>
    <submittedName>
        <fullName evidence="1">Pr domain zinc finger protein</fullName>
    </submittedName>
</protein>
<organism evidence="1 2">
    <name type="scientific">Holotrichia oblita</name>
    <name type="common">Chafer beetle</name>
    <dbReference type="NCBI Taxonomy" id="644536"/>
    <lineage>
        <taxon>Eukaryota</taxon>
        <taxon>Metazoa</taxon>
        <taxon>Ecdysozoa</taxon>
        <taxon>Arthropoda</taxon>
        <taxon>Hexapoda</taxon>
        <taxon>Insecta</taxon>
        <taxon>Pterygota</taxon>
        <taxon>Neoptera</taxon>
        <taxon>Endopterygota</taxon>
        <taxon>Coleoptera</taxon>
        <taxon>Polyphaga</taxon>
        <taxon>Scarabaeiformia</taxon>
        <taxon>Scarabaeidae</taxon>
        <taxon>Melolonthinae</taxon>
        <taxon>Holotrichia</taxon>
    </lineage>
</organism>
<evidence type="ECO:0000313" key="2">
    <source>
        <dbReference type="Proteomes" id="UP001056778"/>
    </source>
</evidence>